<dbReference type="EMBL" id="CM055112">
    <property type="protein sequence ID" value="KAJ7517339.1"/>
    <property type="molecule type" value="Genomic_DNA"/>
</dbReference>
<evidence type="ECO:0000313" key="2">
    <source>
        <dbReference type="Proteomes" id="UP001162992"/>
    </source>
</evidence>
<reference evidence="2" key="1">
    <citation type="journal article" date="2024" name="Proc. Natl. Acad. Sci. U.S.A.">
        <title>Extraordinary preservation of gene collinearity over three hundred million years revealed in homosporous lycophytes.</title>
        <authorList>
            <person name="Li C."/>
            <person name="Wickell D."/>
            <person name="Kuo L.Y."/>
            <person name="Chen X."/>
            <person name="Nie B."/>
            <person name="Liao X."/>
            <person name="Peng D."/>
            <person name="Ji J."/>
            <person name="Jenkins J."/>
            <person name="Williams M."/>
            <person name="Shu S."/>
            <person name="Plott C."/>
            <person name="Barry K."/>
            <person name="Rajasekar S."/>
            <person name="Grimwood J."/>
            <person name="Han X."/>
            <person name="Sun S."/>
            <person name="Hou Z."/>
            <person name="He W."/>
            <person name="Dai G."/>
            <person name="Sun C."/>
            <person name="Schmutz J."/>
            <person name="Leebens-Mack J.H."/>
            <person name="Li F.W."/>
            <person name="Wang L."/>
        </authorList>
    </citation>
    <scope>NUCLEOTIDE SEQUENCE [LARGE SCALE GENOMIC DNA]</scope>
    <source>
        <strain evidence="2">cv. PW_Plant_1</strain>
    </source>
</reference>
<sequence length="106" mass="12209">MLGIFEGLFDIHLLGSHVCLHSLGQNHMNWSRVALCVGNNSTTHALFRDPTQTFHLAANFRAAYSPLGIMNFMFHNQTHFLYCFINISIMKIQFLHLPRVVRSMFT</sequence>
<name>A0ACC2AIF8_DIPCM</name>
<gene>
    <name evidence="1" type="ORF">O6H91_21G019500</name>
</gene>
<evidence type="ECO:0000313" key="1">
    <source>
        <dbReference type="EMBL" id="KAJ7517339.1"/>
    </source>
</evidence>
<organism evidence="1 2">
    <name type="scientific">Diphasiastrum complanatum</name>
    <name type="common">Issler's clubmoss</name>
    <name type="synonym">Lycopodium complanatum</name>
    <dbReference type="NCBI Taxonomy" id="34168"/>
    <lineage>
        <taxon>Eukaryota</taxon>
        <taxon>Viridiplantae</taxon>
        <taxon>Streptophyta</taxon>
        <taxon>Embryophyta</taxon>
        <taxon>Tracheophyta</taxon>
        <taxon>Lycopodiopsida</taxon>
        <taxon>Lycopodiales</taxon>
        <taxon>Lycopodiaceae</taxon>
        <taxon>Lycopodioideae</taxon>
        <taxon>Diphasiastrum</taxon>
    </lineage>
</organism>
<comment type="caution">
    <text evidence="1">The sequence shown here is derived from an EMBL/GenBank/DDBJ whole genome shotgun (WGS) entry which is preliminary data.</text>
</comment>
<accession>A0ACC2AIF8</accession>
<protein>
    <submittedName>
        <fullName evidence="1">Uncharacterized protein</fullName>
    </submittedName>
</protein>
<dbReference type="Proteomes" id="UP001162992">
    <property type="component" value="Chromosome 21"/>
</dbReference>
<keyword evidence="2" id="KW-1185">Reference proteome</keyword>
<proteinExistence type="predicted"/>